<gene>
    <name evidence="1" type="ORF">UR08_08465</name>
</gene>
<reference evidence="2" key="1">
    <citation type="submission" date="2015-04" db="EMBL/GenBank/DDBJ databases">
        <authorList>
            <person name="Schardt J."/>
            <person name="Mueller-Herbst S."/>
            <person name="Scherer S."/>
            <person name="Huptas C."/>
        </authorList>
    </citation>
    <scope>NUCLEOTIDE SEQUENCE [LARGE SCALE GENOMIC DNA]</scope>
    <source>
        <strain evidence="2">Kiel-L1</strain>
    </source>
</reference>
<dbReference type="Proteomes" id="UP000257055">
    <property type="component" value="Unassembled WGS sequence"/>
</dbReference>
<dbReference type="AlphaFoldDB" id="A0A3D8TQM0"/>
<evidence type="ECO:0000313" key="1">
    <source>
        <dbReference type="EMBL" id="RDX00983.1"/>
    </source>
</evidence>
<protein>
    <submittedName>
        <fullName evidence="1">Uncharacterized protein</fullName>
    </submittedName>
</protein>
<dbReference type="EMBL" id="LARY01000002">
    <property type="protein sequence ID" value="RDX00983.1"/>
    <property type="molecule type" value="Genomic_DNA"/>
</dbReference>
<sequence>MRNEREALEATKEDFEQLDRLFFELQNLLAEADEFGKFEALVQIERKLDEYRLQQSLSGQFSETRCAAELESL</sequence>
<organism evidence="1 2">
    <name type="scientific">Listeria kieliensis</name>
    <dbReference type="NCBI Taxonomy" id="1621700"/>
    <lineage>
        <taxon>Bacteria</taxon>
        <taxon>Bacillati</taxon>
        <taxon>Bacillota</taxon>
        <taxon>Bacilli</taxon>
        <taxon>Bacillales</taxon>
        <taxon>Listeriaceae</taxon>
        <taxon>Listeria</taxon>
    </lineage>
</organism>
<comment type="caution">
    <text evidence="1">The sequence shown here is derived from an EMBL/GenBank/DDBJ whole genome shotgun (WGS) entry which is preliminary data.</text>
</comment>
<name>A0A3D8TQM0_9LIST</name>
<accession>A0A3D8TQM0</accession>
<evidence type="ECO:0000313" key="2">
    <source>
        <dbReference type="Proteomes" id="UP000257055"/>
    </source>
</evidence>
<proteinExistence type="predicted"/>
<keyword evidence="2" id="KW-1185">Reference proteome</keyword>
<dbReference type="RefSeq" id="WP_115753235.1">
    <property type="nucleotide sequence ID" value="NZ_LARY01000002.1"/>
</dbReference>